<dbReference type="PANTHER" id="PTHR43798:SF33">
    <property type="entry name" value="HYDROLASE, PUTATIVE (AFU_ORTHOLOGUE AFUA_2G14860)-RELATED"/>
    <property type="match status" value="1"/>
</dbReference>
<dbReference type="InterPro" id="IPR000073">
    <property type="entry name" value="AB_hydrolase_1"/>
</dbReference>
<evidence type="ECO:0000313" key="3">
    <source>
        <dbReference type="Proteomes" id="UP000060016"/>
    </source>
</evidence>
<sequence length="271" mass="29759">MNAGMETHRTPHGDIRYWVSRTAGESAPWLVFLPGMLTDHRLFGAQLAHFAGKANTFVWDGPAHGMSRPYELSAISVDRIARELTTILSTENITRPVLVGQSFGGVVAQRLLQLEPALASGFIGIGTMPLTREYWNPLLIAGLKHVGPLLHLRTWDKILDDAPRETSHTPKAQELTRTMLKEYNKSEYVALADVTFKAVARGVGKQKPWELPCPAALVVGEFDRTGGIGEMGKRWAADEGQALHVIPEAAHNTNADNPAAVNAVIEQFIQR</sequence>
<dbReference type="KEGG" id="crie:AK829_01080"/>
<evidence type="ECO:0000313" key="2">
    <source>
        <dbReference type="EMBL" id="AKV59758.1"/>
    </source>
</evidence>
<dbReference type="Gene3D" id="3.40.50.1820">
    <property type="entry name" value="alpha/beta hydrolase"/>
    <property type="match status" value="1"/>
</dbReference>
<dbReference type="PANTHER" id="PTHR43798">
    <property type="entry name" value="MONOACYLGLYCEROL LIPASE"/>
    <property type="match status" value="1"/>
</dbReference>
<dbReference type="EMBL" id="CP012342">
    <property type="protein sequence ID" value="AKV59758.1"/>
    <property type="molecule type" value="Genomic_DNA"/>
</dbReference>
<dbReference type="Pfam" id="PF12697">
    <property type="entry name" value="Abhydrolase_6"/>
    <property type="match status" value="1"/>
</dbReference>
<dbReference type="InterPro" id="IPR029058">
    <property type="entry name" value="AB_hydrolase_fold"/>
</dbReference>
<name>A0A0K1REE4_9CORY</name>
<dbReference type="GO" id="GO:0003824">
    <property type="term" value="F:catalytic activity"/>
    <property type="evidence" value="ECO:0007669"/>
    <property type="project" value="UniProtKB-ARBA"/>
</dbReference>
<dbReference type="PATRIC" id="fig|156976.3.peg.208"/>
<protein>
    <recommendedName>
        <fullName evidence="1">AB hydrolase-1 domain-containing protein</fullName>
    </recommendedName>
</protein>
<keyword evidence="3" id="KW-1185">Reference proteome</keyword>
<gene>
    <name evidence="2" type="ORF">AK829_01080</name>
</gene>
<dbReference type="AlphaFoldDB" id="A0A0K1REE4"/>
<proteinExistence type="predicted"/>
<dbReference type="Proteomes" id="UP000060016">
    <property type="component" value="Chromosome"/>
</dbReference>
<organism evidence="2 3">
    <name type="scientific">Corynebacterium riegelii</name>
    <dbReference type="NCBI Taxonomy" id="156976"/>
    <lineage>
        <taxon>Bacteria</taxon>
        <taxon>Bacillati</taxon>
        <taxon>Actinomycetota</taxon>
        <taxon>Actinomycetes</taxon>
        <taxon>Mycobacteriales</taxon>
        <taxon>Corynebacteriaceae</taxon>
        <taxon>Corynebacterium</taxon>
    </lineage>
</organism>
<evidence type="ECO:0000259" key="1">
    <source>
        <dbReference type="Pfam" id="PF12697"/>
    </source>
</evidence>
<dbReference type="STRING" id="156976.AK829_01080"/>
<dbReference type="InterPro" id="IPR050266">
    <property type="entry name" value="AB_hydrolase_sf"/>
</dbReference>
<dbReference type="SUPFAM" id="SSF53474">
    <property type="entry name" value="alpha/beta-Hydrolases"/>
    <property type="match status" value="1"/>
</dbReference>
<feature type="domain" description="AB hydrolase-1" evidence="1">
    <location>
        <begin position="30"/>
        <end position="263"/>
    </location>
</feature>
<accession>A0A0K1REE4</accession>
<dbReference type="GO" id="GO:0016020">
    <property type="term" value="C:membrane"/>
    <property type="evidence" value="ECO:0007669"/>
    <property type="project" value="TreeGrafter"/>
</dbReference>
<reference evidence="2 3" key="1">
    <citation type="submission" date="2015-08" db="EMBL/GenBank/DDBJ databases">
        <authorList>
            <person name="Babu N.S."/>
            <person name="Beckwith C.J."/>
            <person name="Beseler K.G."/>
            <person name="Brison A."/>
            <person name="Carone J.V."/>
            <person name="Caskin T.P."/>
            <person name="Diamond M."/>
            <person name="Durham M.E."/>
            <person name="Foxe J.M."/>
            <person name="Go M."/>
            <person name="Henderson B.A."/>
            <person name="Jones I.B."/>
            <person name="McGettigan J.A."/>
            <person name="Micheletti S.J."/>
            <person name="Nasrallah M.E."/>
            <person name="Ortiz D."/>
            <person name="Piller C.R."/>
            <person name="Privatt S.R."/>
            <person name="Schneider S.L."/>
            <person name="Sharp S."/>
            <person name="Smith T.C."/>
            <person name="Stanton J.D."/>
            <person name="Ullery H.E."/>
            <person name="Wilson R.J."/>
            <person name="Serrano M.G."/>
            <person name="Buck G."/>
            <person name="Lee V."/>
            <person name="Wang Y."/>
            <person name="Carvalho R."/>
            <person name="Voegtly L."/>
            <person name="Shi R."/>
            <person name="Duckworth R."/>
            <person name="Johnson A."/>
            <person name="Loviza R."/>
            <person name="Walstead R."/>
            <person name="Shah Z."/>
            <person name="Kiflezghi M."/>
            <person name="Wade K."/>
            <person name="Ball S.L."/>
            <person name="Bradley K.W."/>
            <person name="Asai D.J."/>
            <person name="Bowman C.A."/>
            <person name="Russell D.A."/>
            <person name="Pope W.H."/>
            <person name="Jacobs-Sera D."/>
            <person name="Hendrix R.W."/>
            <person name="Hatfull G.F."/>
        </authorList>
    </citation>
    <scope>NUCLEOTIDE SEQUENCE [LARGE SCALE GENOMIC DNA]</scope>
    <source>
        <strain evidence="2 3">PUDD_83A45</strain>
    </source>
</reference>